<dbReference type="Proteomes" id="UP001060215">
    <property type="component" value="Chromosome 14"/>
</dbReference>
<comment type="caution">
    <text evidence="1">The sequence shown here is derived from an EMBL/GenBank/DDBJ whole genome shotgun (WGS) entry which is preliminary data.</text>
</comment>
<gene>
    <name evidence="1" type="ORF">LOK49_LG13G00307</name>
</gene>
<evidence type="ECO:0000313" key="2">
    <source>
        <dbReference type="Proteomes" id="UP001060215"/>
    </source>
</evidence>
<protein>
    <submittedName>
        <fullName evidence="1">Uncharacterized protein</fullName>
    </submittedName>
</protein>
<accession>A0ACC0FJF6</accession>
<keyword evidence="2" id="KW-1185">Reference proteome</keyword>
<reference evidence="1 2" key="1">
    <citation type="journal article" date="2022" name="Plant J.">
        <title>Chromosome-level genome of Camellia lanceoleosa provides a valuable resource for understanding genome evolution and self-incompatibility.</title>
        <authorList>
            <person name="Gong W."/>
            <person name="Xiao S."/>
            <person name="Wang L."/>
            <person name="Liao Z."/>
            <person name="Chang Y."/>
            <person name="Mo W."/>
            <person name="Hu G."/>
            <person name="Li W."/>
            <person name="Zhao G."/>
            <person name="Zhu H."/>
            <person name="Hu X."/>
            <person name="Ji K."/>
            <person name="Xiang X."/>
            <person name="Song Q."/>
            <person name="Yuan D."/>
            <person name="Jin S."/>
            <person name="Zhang L."/>
        </authorList>
    </citation>
    <scope>NUCLEOTIDE SEQUENCE [LARGE SCALE GENOMIC DNA]</scope>
    <source>
        <strain evidence="1">SQ_2022a</strain>
    </source>
</reference>
<proteinExistence type="predicted"/>
<dbReference type="EMBL" id="CM045771">
    <property type="protein sequence ID" value="KAI7988839.1"/>
    <property type="molecule type" value="Genomic_DNA"/>
</dbReference>
<evidence type="ECO:0000313" key="1">
    <source>
        <dbReference type="EMBL" id="KAI7988839.1"/>
    </source>
</evidence>
<sequence length="180" mass="20495">MDFPHYPDNNGSFDDSFGGAVVSDLELEHTRARSRGHDRKWRLASKRWDEPWVVLREADNDDRRRGKKKAKPTENSRIMLMFEIECHPRVVMPQAEKEWCAVSQAPSQMRILLEGPFSDAPTLGGVVVPLVDLVADFRTLSNSITYMRPSGAFKEAPLELPEDRVLTLALDMRQPPATYT</sequence>
<name>A0ACC0FJF6_9ERIC</name>
<organism evidence="1 2">
    <name type="scientific">Camellia lanceoleosa</name>
    <dbReference type="NCBI Taxonomy" id="1840588"/>
    <lineage>
        <taxon>Eukaryota</taxon>
        <taxon>Viridiplantae</taxon>
        <taxon>Streptophyta</taxon>
        <taxon>Embryophyta</taxon>
        <taxon>Tracheophyta</taxon>
        <taxon>Spermatophyta</taxon>
        <taxon>Magnoliopsida</taxon>
        <taxon>eudicotyledons</taxon>
        <taxon>Gunneridae</taxon>
        <taxon>Pentapetalae</taxon>
        <taxon>asterids</taxon>
        <taxon>Ericales</taxon>
        <taxon>Theaceae</taxon>
        <taxon>Camellia</taxon>
    </lineage>
</organism>